<dbReference type="InterPro" id="IPR055140">
    <property type="entry name" value="Thiolase_C_2"/>
</dbReference>
<sequence>MTAYIAGVYEHPLRFAPDTSTQLLHAEVANGALADAGLTTADVDGYFCASDAPGIGPLSMVEYLGIRPRYVESTDIGGSSPIAHVAHAALAIDAGKCDVALITLAGRPRSEGATPGTLTAVREYPENEFELPYRPALVAGYAMCAKRHMYEYGTTSEQLAWIRVAASHHASRNPFAVFRDIVTVEDVLQSPMIADPLHRLDCCVISDGGGAVIVTRREIAKSCGRPLVALRGAGEALGYQTGSPFDLTRSAAHASSSAAYHAAGVRPSDIRYLSTYDSFTITVLIALEDLGFCEKGEGGKFVMDGKLIAGVGPLAVNTDGGGLCNNHPAHRGGVTKIIEAVRQLRGEVHPAVRIPNLELAMAHGCGGTLDQRHGCATIILERQ</sequence>
<evidence type="ECO:0000313" key="4">
    <source>
        <dbReference type="Proteomes" id="UP001209412"/>
    </source>
</evidence>
<reference evidence="3" key="1">
    <citation type="submission" date="2022-06" db="EMBL/GenBank/DDBJ databases">
        <title>PHB producers.</title>
        <authorList>
            <person name="Besaury L."/>
        </authorList>
    </citation>
    <scope>NUCLEOTIDE SEQUENCE</scope>
    <source>
        <strain evidence="3 4">SEWS6</strain>
    </source>
</reference>
<dbReference type="InterPro" id="IPR002155">
    <property type="entry name" value="Thiolase"/>
</dbReference>
<gene>
    <name evidence="3" type="ORF">NIE36_31945</name>
    <name evidence="2" type="ORF">OSB80_32010</name>
</gene>
<keyword evidence="4" id="KW-1185">Reference proteome</keyword>
<evidence type="ECO:0000313" key="5">
    <source>
        <dbReference type="Proteomes" id="UP001242288"/>
    </source>
</evidence>
<name>A0AAP5BHP7_9BURK</name>
<dbReference type="PANTHER" id="PTHR42870:SF1">
    <property type="entry name" value="NON-SPECIFIC LIPID-TRANSFER PROTEIN-LIKE 2"/>
    <property type="match status" value="1"/>
</dbReference>
<dbReference type="Pfam" id="PF22691">
    <property type="entry name" value="Thiolase_C_1"/>
    <property type="match status" value="1"/>
</dbReference>
<evidence type="ECO:0000313" key="3">
    <source>
        <dbReference type="EMBL" id="MDQ6411766.1"/>
    </source>
</evidence>
<dbReference type="EMBL" id="JAPKHW010000035">
    <property type="protein sequence ID" value="MCX4149948.1"/>
    <property type="molecule type" value="Genomic_DNA"/>
</dbReference>
<evidence type="ECO:0000259" key="1">
    <source>
        <dbReference type="Pfam" id="PF22691"/>
    </source>
</evidence>
<accession>A0AAP5BHP7</accession>
<proteinExistence type="predicted"/>
<dbReference type="PANTHER" id="PTHR42870">
    <property type="entry name" value="ACETYL-COA C-ACETYLTRANSFERASE"/>
    <property type="match status" value="1"/>
</dbReference>
<dbReference type="InterPro" id="IPR016039">
    <property type="entry name" value="Thiolase-like"/>
</dbReference>
<dbReference type="NCBIfam" id="NF006010">
    <property type="entry name" value="PRK08142.1"/>
    <property type="match status" value="1"/>
</dbReference>
<dbReference type="AlphaFoldDB" id="A0AAP5BHP7"/>
<protein>
    <submittedName>
        <fullName evidence="3">Thiolase domain-containing protein</fullName>
    </submittedName>
</protein>
<organism evidence="3 5">
    <name type="scientific">Paraburkholderia madseniana</name>
    <dbReference type="NCBI Taxonomy" id="2599607"/>
    <lineage>
        <taxon>Bacteria</taxon>
        <taxon>Pseudomonadati</taxon>
        <taxon>Pseudomonadota</taxon>
        <taxon>Betaproteobacteria</taxon>
        <taxon>Burkholderiales</taxon>
        <taxon>Burkholderiaceae</taxon>
        <taxon>Paraburkholderia</taxon>
    </lineage>
</organism>
<dbReference type="SUPFAM" id="SSF53901">
    <property type="entry name" value="Thiolase-like"/>
    <property type="match status" value="2"/>
</dbReference>
<dbReference type="Gene3D" id="3.40.47.10">
    <property type="match status" value="1"/>
</dbReference>
<feature type="domain" description="Thiolase C-terminal" evidence="1">
    <location>
        <begin position="246"/>
        <end position="373"/>
    </location>
</feature>
<dbReference type="Proteomes" id="UP001242288">
    <property type="component" value="Unassembled WGS sequence"/>
</dbReference>
<comment type="caution">
    <text evidence="3">The sequence shown here is derived from an EMBL/GenBank/DDBJ whole genome shotgun (WGS) entry which is preliminary data.</text>
</comment>
<evidence type="ECO:0000313" key="2">
    <source>
        <dbReference type="EMBL" id="MCX4149948.1"/>
    </source>
</evidence>
<dbReference type="Proteomes" id="UP001209412">
    <property type="component" value="Unassembled WGS sequence"/>
</dbReference>
<dbReference type="RefSeq" id="WP_266260744.1">
    <property type="nucleotide sequence ID" value="NZ_JAMXWF010000035.1"/>
</dbReference>
<dbReference type="GO" id="GO:0003988">
    <property type="term" value="F:acetyl-CoA C-acyltransferase activity"/>
    <property type="evidence" value="ECO:0007669"/>
    <property type="project" value="UniProtKB-ARBA"/>
</dbReference>
<dbReference type="PIRSF" id="PIRSF000429">
    <property type="entry name" value="Ac-CoA_Ac_transf"/>
    <property type="match status" value="1"/>
</dbReference>
<dbReference type="CDD" id="cd00829">
    <property type="entry name" value="SCP-x_thiolase"/>
    <property type="match status" value="1"/>
</dbReference>
<dbReference type="EMBL" id="JAMXWF010000035">
    <property type="protein sequence ID" value="MDQ6411766.1"/>
    <property type="molecule type" value="Genomic_DNA"/>
</dbReference>